<dbReference type="EMBL" id="BOOW01000018">
    <property type="protein sequence ID" value="GII92708.1"/>
    <property type="molecule type" value="Genomic_DNA"/>
</dbReference>
<organism evidence="3 4">
    <name type="scientific">Sinosporangium siamense</name>
    <dbReference type="NCBI Taxonomy" id="1367973"/>
    <lineage>
        <taxon>Bacteria</taxon>
        <taxon>Bacillati</taxon>
        <taxon>Actinomycetota</taxon>
        <taxon>Actinomycetes</taxon>
        <taxon>Streptosporangiales</taxon>
        <taxon>Streptosporangiaceae</taxon>
        <taxon>Sinosporangium</taxon>
    </lineage>
</organism>
<name>A0A919RFJ3_9ACTN</name>
<proteinExistence type="predicted"/>
<evidence type="ECO:0000259" key="2">
    <source>
        <dbReference type="Pfam" id="PF00144"/>
    </source>
</evidence>
<feature type="signal peptide" evidence="1">
    <location>
        <begin position="1"/>
        <end position="34"/>
    </location>
</feature>
<comment type="caution">
    <text evidence="3">The sequence shown here is derived from an EMBL/GenBank/DDBJ whole genome shotgun (WGS) entry which is preliminary data.</text>
</comment>
<evidence type="ECO:0000256" key="1">
    <source>
        <dbReference type="SAM" id="SignalP"/>
    </source>
</evidence>
<dbReference type="SUPFAM" id="SSF56601">
    <property type="entry name" value="beta-lactamase/transpeptidase-like"/>
    <property type="match status" value="1"/>
</dbReference>
<keyword evidence="4" id="KW-1185">Reference proteome</keyword>
<evidence type="ECO:0000313" key="3">
    <source>
        <dbReference type="EMBL" id="GII92708.1"/>
    </source>
</evidence>
<dbReference type="InterPro" id="IPR001466">
    <property type="entry name" value="Beta-lactam-related"/>
</dbReference>
<dbReference type="GO" id="GO:0016787">
    <property type="term" value="F:hydrolase activity"/>
    <property type="evidence" value="ECO:0007669"/>
    <property type="project" value="UniProtKB-KW"/>
</dbReference>
<dbReference type="Gene3D" id="3.40.710.10">
    <property type="entry name" value="DD-peptidase/beta-lactamase superfamily"/>
    <property type="match status" value="1"/>
</dbReference>
<dbReference type="InterPro" id="IPR012338">
    <property type="entry name" value="Beta-lactam/transpept-like"/>
</dbReference>
<dbReference type="Proteomes" id="UP000606172">
    <property type="component" value="Unassembled WGS sequence"/>
</dbReference>
<accession>A0A919RFJ3</accession>
<dbReference type="PANTHER" id="PTHR46825">
    <property type="entry name" value="D-ALANYL-D-ALANINE-CARBOXYPEPTIDASE/ENDOPEPTIDASE AMPH"/>
    <property type="match status" value="1"/>
</dbReference>
<sequence>MVRSIRHARACLRVIPGLGMAATLLVATPGAAMAGPRPVDSAAAIDRQGLQRALGDLIAAGMPGVYTAVRDGRDRWAGAAGVADLDTGRPVQPWMRHRVGSVTKTFVAVAVLQQVKKGTIELDAPIGRYMADLVPGERGQKITVRMLLNHTSGINDHILGAFPSVRQGSLQSLEDNRFRTFRPEELVAFGLAEPPTGEPGAKSVYSNTNYVLAGILLKRVTGQEPERYITRNVIRPAGLENTYFPRTPYIVGPHSKAYDHFNGLLPELRDFSVYDMSWLGTAGSMISTVDDLNHFFRLLFIGRVLDPAEMREMLTTVPAHDQWGAPMGDYGLGIYAMDTPCGRFWLHSGGVWGMGTYAFSTLDGKRQFSLGINRLRWSETDENGAPRPHPVDGALVDVLLTGLCGGKQTAAKSADAWKPTFVTDFRIKR</sequence>
<feature type="chain" id="PRO_5036721947" evidence="1">
    <location>
        <begin position="35"/>
        <end position="429"/>
    </location>
</feature>
<dbReference type="PANTHER" id="PTHR46825:SF7">
    <property type="entry name" value="D-ALANYL-D-ALANINE CARBOXYPEPTIDASE"/>
    <property type="match status" value="1"/>
</dbReference>
<evidence type="ECO:0000313" key="4">
    <source>
        <dbReference type="Proteomes" id="UP000606172"/>
    </source>
</evidence>
<protein>
    <submittedName>
        <fullName evidence="3">Hydrolase</fullName>
    </submittedName>
</protein>
<keyword evidence="1" id="KW-0732">Signal</keyword>
<dbReference type="InterPro" id="IPR050491">
    <property type="entry name" value="AmpC-like"/>
</dbReference>
<reference evidence="3" key="1">
    <citation type="submission" date="2021-01" db="EMBL/GenBank/DDBJ databases">
        <title>Whole genome shotgun sequence of Sinosporangium siamense NBRC 109515.</title>
        <authorList>
            <person name="Komaki H."/>
            <person name="Tamura T."/>
        </authorList>
    </citation>
    <scope>NUCLEOTIDE SEQUENCE</scope>
    <source>
        <strain evidence="3">NBRC 109515</strain>
    </source>
</reference>
<feature type="domain" description="Beta-lactamase-related" evidence="2">
    <location>
        <begin position="56"/>
        <end position="377"/>
    </location>
</feature>
<dbReference type="AlphaFoldDB" id="A0A919RFJ3"/>
<dbReference type="Pfam" id="PF00144">
    <property type="entry name" value="Beta-lactamase"/>
    <property type="match status" value="1"/>
</dbReference>
<gene>
    <name evidence="3" type="ORF">Ssi02_29390</name>
</gene>
<keyword evidence="3" id="KW-0378">Hydrolase</keyword>